<dbReference type="AlphaFoldDB" id="A0A138ZZ71"/>
<evidence type="ECO:0000313" key="2">
    <source>
        <dbReference type="EMBL" id="KXS09806.1"/>
    </source>
</evidence>
<evidence type="ECO:0000256" key="1">
    <source>
        <dbReference type="SAM" id="MobiDB-lite"/>
    </source>
</evidence>
<accession>A0A138ZZ71</accession>
<keyword evidence="3" id="KW-1185">Reference proteome</keyword>
<sequence length="301" mass="32430">MADTDPNARSLVDTGSSHAVPPDTNSTNTRADILAVLDLNGTLLDRVTNAARLEFLWDRSKCHVVGSGNDEELMKDLEMIWRKHERWNEFSTNDQLDWGKEGFVSSANGESVDVREWVGGTPFDALAVLALDDPSFSKPISTLATNLILGLTITTDDRGKVVRKTPIVGQPEQSFDSGEAEREGAERGEEKGEHGKESALEENKAAARLADEQQHGDSASAIMDVQRVEEVEEARETSGTGGETAAASSPETSDGQEEVGPAGKHVGRGPREPDGGKLGFGRPSPRWIIAKGIEKGEAERT</sequence>
<dbReference type="EMBL" id="KQ965849">
    <property type="protein sequence ID" value="KXS09806.1"/>
    <property type="molecule type" value="Genomic_DNA"/>
</dbReference>
<feature type="compositionally biased region" description="Polar residues" evidence="1">
    <location>
        <begin position="13"/>
        <end position="27"/>
    </location>
</feature>
<feature type="compositionally biased region" description="Basic and acidic residues" evidence="1">
    <location>
        <begin position="179"/>
        <end position="215"/>
    </location>
</feature>
<gene>
    <name evidence="2" type="ORF">M427DRAFT_49093</name>
</gene>
<feature type="region of interest" description="Disordered" evidence="1">
    <location>
        <begin position="162"/>
        <end position="301"/>
    </location>
</feature>
<name>A0A138ZZ71_GONPJ</name>
<evidence type="ECO:0000313" key="3">
    <source>
        <dbReference type="Proteomes" id="UP000070544"/>
    </source>
</evidence>
<protein>
    <submittedName>
        <fullName evidence="2">Uncharacterized protein</fullName>
    </submittedName>
</protein>
<reference evidence="2 3" key="1">
    <citation type="journal article" date="2015" name="Genome Biol. Evol.">
        <title>Phylogenomic analyses indicate that early fungi evolved digesting cell walls of algal ancestors of land plants.</title>
        <authorList>
            <person name="Chang Y."/>
            <person name="Wang S."/>
            <person name="Sekimoto S."/>
            <person name="Aerts A.L."/>
            <person name="Choi C."/>
            <person name="Clum A."/>
            <person name="LaButti K.M."/>
            <person name="Lindquist E.A."/>
            <person name="Yee Ngan C."/>
            <person name="Ohm R.A."/>
            <person name="Salamov A.A."/>
            <person name="Grigoriev I.V."/>
            <person name="Spatafora J.W."/>
            <person name="Berbee M.L."/>
        </authorList>
    </citation>
    <scope>NUCLEOTIDE SEQUENCE [LARGE SCALE GENOMIC DNA]</scope>
    <source>
        <strain evidence="2 3">JEL478</strain>
    </source>
</reference>
<organism evidence="2 3">
    <name type="scientific">Gonapodya prolifera (strain JEL478)</name>
    <name type="common">Monoblepharis prolifera</name>
    <dbReference type="NCBI Taxonomy" id="1344416"/>
    <lineage>
        <taxon>Eukaryota</taxon>
        <taxon>Fungi</taxon>
        <taxon>Fungi incertae sedis</taxon>
        <taxon>Chytridiomycota</taxon>
        <taxon>Chytridiomycota incertae sedis</taxon>
        <taxon>Monoblepharidomycetes</taxon>
        <taxon>Monoblepharidales</taxon>
        <taxon>Gonapodyaceae</taxon>
        <taxon>Gonapodya</taxon>
    </lineage>
</organism>
<feature type="region of interest" description="Disordered" evidence="1">
    <location>
        <begin position="1"/>
        <end position="27"/>
    </location>
</feature>
<dbReference type="Proteomes" id="UP000070544">
    <property type="component" value="Unassembled WGS sequence"/>
</dbReference>
<proteinExistence type="predicted"/>
<feature type="compositionally biased region" description="Basic and acidic residues" evidence="1">
    <location>
        <begin position="292"/>
        <end position="301"/>
    </location>
</feature>
<dbReference type="OrthoDB" id="1711508at2759"/>